<organism evidence="11 12">
    <name type="scientific">Arthrobacter citreus</name>
    <dbReference type="NCBI Taxonomy" id="1670"/>
    <lineage>
        <taxon>Bacteria</taxon>
        <taxon>Bacillati</taxon>
        <taxon>Actinomycetota</taxon>
        <taxon>Actinomycetes</taxon>
        <taxon>Micrococcales</taxon>
        <taxon>Micrococcaceae</taxon>
        <taxon>Arthrobacter</taxon>
    </lineage>
</organism>
<dbReference type="PROSITE" id="PS50850">
    <property type="entry name" value="MFS"/>
    <property type="match status" value="1"/>
</dbReference>
<dbReference type="RefSeq" id="WP_342022514.1">
    <property type="nucleotide sequence ID" value="NZ_CP151657.1"/>
</dbReference>
<dbReference type="Pfam" id="PF07690">
    <property type="entry name" value="MFS_1"/>
    <property type="match status" value="1"/>
</dbReference>
<dbReference type="InterPro" id="IPR036259">
    <property type="entry name" value="MFS_trans_sf"/>
</dbReference>
<comment type="subcellular location">
    <subcellularLocation>
        <location evidence="1">Cell membrane</location>
        <topology evidence="1">Multi-pass membrane protein</topology>
    </subcellularLocation>
</comment>
<evidence type="ECO:0000256" key="3">
    <source>
        <dbReference type="ARBA" id="ARBA00022448"/>
    </source>
</evidence>
<dbReference type="InterPro" id="IPR020846">
    <property type="entry name" value="MFS_dom"/>
</dbReference>
<name>A0ABZ2ZRU6_9MICC</name>
<dbReference type="InterPro" id="IPR011701">
    <property type="entry name" value="MFS"/>
</dbReference>
<dbReference type="CDD" id="cd17320">
    <property type="entry name" value="MFS_MdfA_MDR_like"/>
    <property type="match status" value="1"/>
</dbReference>
<evidence type="ECO:0000256" key="5">
    <source>
        <dbReference type="ARBA" id="ARBA00022692"/>
    </source>
</evidence>
<keyword evidence="6 9" id="KW-1133">Transmembrane helix</keyword>
<sequence>MSNPARAQGTQASYRPGFKYILMLGALAALPAVTTDMYLPSLPTVASDLQTSQAAAQFTMSGTLIGAAVGQLVIGPFSDRFGRRLPLLIGISLHVIVSLLCAVAPGIGTLIGLRVLQGFFNAAAGVVAIAVIRDRFVGSDAARLLSRLMLIIGLAPLLAPTIGQAVAGIWQWRAVFVALALIGVILVLIVWRFMPETLPAERRRTSSGPGAFRGYRVLLRDRHFLALAFIPGLGMAVIMSYVVGSPFVFQDEYGLTAGQYALVFAVNGAGMVLSAQANAALVQHASPMSILRIAVPILLGLSLLLPVLIITNLGGVFGLAAGLWLVLGMHGLIAANATVMALGNYGHMAGSAAAMIGALQVGVAGVVSPLVGVFGGKALAMSAVIIGCCVLMTLILATATPAYRRGGMAKLEASGSAGAVPEPDAAADTSPETTTGQA</sequence>
<evidence type="ECO:0000313" key="11">
    <source>
        <dbReference type="EMBL" id="WZP14858.1"/>
    </source>
</evidence>
<gene>
    <name evidence="11" type="ORF">AAE021_11750</name>
</gene>
<keyword evidence="4" id="KW-1003">Cell membrane</keyword>
<dbReference type="NCBIfam" id="TIGR00710">
    <property type="entry name" value="efflux_Bcr_CflA"/>
    <property type="match status" value="1"/>
</dbReference>
<evidence type="ECO:0000256" key="9">
    <source>
        <dbReference type="SAM" id="Phobius"/>
    </source>
</evidence>
<reference evidence="11 12" key="1">
    <citation type="submission" date="2024-04" db="EMBL/GenBank/DDBJ databases">
        <title>Arthrobacter sp. from Plains bison fecal sample.</title>
        <authorList>
            <person name="Ruzzini A."/>
        </authorList>
    </citation>
    <scope>NUCLEOTIDE SEQUENCE [LARGE SCALE GENOMIC DNA]</scope>
    <source>
        <strain evidence="11 12">EINP1</strain>
    </source>
</reference>
<feature type="transmembrane region" description="Helical" evidence="9">
    <location>
        <begin position="352"/>
        <end position="372"/>
    </location>
</feature>
<evidence type="ECO:0000256" key="4">
    <source>
        <dbReference type="ARBA" id="ARBA00022475"/>
    </source>
</evidence>
<dbReference type="EMBL" id="CP151657">
    <property type="protein sequence ID" value="WZP14858.1"/>
    <property type="molecule type" value="Genomic_DNA"/>
</dbReference>
<evidence type="ECO:0000256" key="1">
    <source>
        <dbReference type="ARBA" id="ARBA00004651"/>
    </source>
</evidence>
<feature type="transmembrane region" description="Helical" evidence="9">
    <location>
        <begin position="111"/>
        <end position="132"/>
    </location>
</feature>
<dbReference type="PANTHER" id="PTHR23502:SF132">
    <property type="entry name" value="POLYAMINE TRANSPORTER 2-RELATED"/>
    <property type="match status" value="1"/>
</dbReference>
<keyword evidence="12" id="KW-1185">Reference proteome</keyword>
<dbReference type="PROSITE" id="PS00216">
    <property type="entry name" value="SUGAR_TRANSPORT_1"/>
    <property type="match status" value="1"/>
</dbReference>
<feature type="transmembrane region" description="Helical" evidence="9">
    <location>
        <begin position="293"/>
        <end position="317"/>
    </location>
</feature>
<accession>A0ABZ2ZRU6</accession>
<comment type="similarity">
    <text evidence="2">Belongs to the major facilitator superfamily. Bcr/CmlA family.</text>
</comment>
<feature type="transmembrane region" description="Helical" evidence="9">
    <location>
        <begin position="54"/>
        <end position="73"/>
    </location>
</feature>
<feature type="transmembrane region" description="Helical" evidence="9">
    <location>
        <begin position="20"/>
        <end position="39"/>
    </location>
</feature>
<evidence type="ECO:0000313" key="12">
    <source>
        <dbReference type="Proteomes" id="UP001448858"/>
    </source>
</evidence>
<evidence type="ECO:0000256" key="2">
    <source>
        <dbReference type="ARBA" id="ARBA00006236"/>
    </source>
</evidence>
<dbReference type="SUPFAM" id="SSF103473">
    <property type="entry name" value="MFS general substrate transporter"/>
    <property type="match status" value="1"/>
</dbReference>
<feature type="domain" description="Major facilitator superfamily (MFS) profile" evidence="10">
    <location>
        <begin position="20"/>
        <end position="405"/>
    </location>
</feature>
<keyword evidence="3" id="KW-0813">Transport</keyword>
<proteinExistence type="inferred from homology"/>
<keyword evidence="7 9" id="KW-0472">Membrane</keyword>
<evidence type="ECO:0000259" key="10">
    <source>
        <dbReference type="PROSITE" id="PS50850"/>
    </source>
</evidence>
<feature type="region of interest" description="Disordered" evidence="8">
    <location>
        <begin position="414"/>
        <end position="438"/>
    </location>
</feature>
<evidence type="ECO:0000256" key="7">
    <source>
        <dbReference type="ARBA" id="ARBA00023136"/>
    </source>
</evidence>
<dbReference type="InterPro" id="IPR005829">
    <property type="entry name" value="Sugar_transporter_CS"/>
</dbReference>
<dbReference type="Proteomes" id="UP001448858">
    <property type="component" value="Chromosome"/>
</dbReference>
<evidence type="ECO:0000256" key="6">
    <source>
        <dbReference type="ARBA" id="ARBA00022989"/>
    </source>
</evidence>
<keyword evidence="5 9" id="KW-0812">Transmembrane</keyword>
<protein>
    <submittedName>
        <fullName evidence="11">Multidrug effflux MFS transporter</fullName>
    </submittedName>
</protein>
<feature type="transmembrane region" description="Helical" evidence="9">
    <location>
        <begin position="144"/>
        <end position="162"/>
    </location>
</feature>
<dbReference type="InterPro" id="IPR004812">
    <property type="entry name" value="Efflux_drug-R_Bcr/CmlA"/>
</dbReference>
<feature type="transmembrane region" description="Helical" evidence="9">
    <location>
        <begin position="323"/>
        <end position="345"/>
    </location>
</feature>
<dbReference type="PANTHER" id="PTHR23502">
    <property type="entry name" value="MAJOR FACILITATOR SUPERFAMILY"/>
    <property type="match status" value="1"/>
</dbReference>
<dbReference type="Gene3D" id="1.20.1720.10">
    <property type="entry name" value="Multidrug resistance protein D"/>
    <property type="match status" value="1"/>
</dbReference>
<feature type="transmembrane region" description="Helical" evidence="9">
    <location>
        <begin position="260"/>
        <end position="281"/>
    </location>
</feature>
<feature type="transmembrane region" description="Helical" evidence="9">
    <location>
        <begin position="378"/>
        <end position="400"/>
    </location>
</feature>
<feature type="transmembrane region" description="Helical" evidence="9">
    <location>
        <begin position="174"/>
        <end position="194"/>
    </location>
</feature>
<feature type="transmembrane region" description="Helical" evidence="9">
    <location>
        <begin position="224"/>
        <end position="248"/>
    </location>
</feature>
<feature type="transmembrane region" description="Helical" evidence="9">
    <location>
        <begin position="85"/>
        <end position="105"/>
    </location>
</feature>
<evidence type="ECO:0000256" key="8">
    <source>
        <dbReference type="SAM" id="MobiDB-lite"/>
    </source>
</evidence>